<evidence type="ECO:0000256" key="8">
    <source>
        <dbReference type="ARBA" id="ARBA00022741"/>
    </source>
</evidence>
<keyword evidence="9 19" id="KW-0418">Kinase</keyword>
<keyword evidence="13 19" id="KW-0675">Receptor</keyword>
<dbReference type="InterPro" id="IPR001611">
    <property type="entry name" value="Leu-rich_rpt"/>
</dbReference>
<feature type="domain" description="Protein kinase" evidence="18">
    <location>
        <begin position="600"/>
        <end position="894"/>
    </location>
</feature>
<evidence type="ECO:0000256" key="15">
    <source>
        <dbReference type="PROSITE-ProRule" id="PRU10141"/>
    </source>
</evidence>
<proteinExistence type="inferred from homology"/>
<evidence type="ECO:0000256" key="1">
    <source>
        <dbReference type="ARBA" id="ARBA00004479"/>
    </source>
</evidence>
<evidence type="ECO:0000256" key="14">
    <source>
        <dbReference type="ARBA" id="ARBA00023180"/>
    </source>
</evidence>
<dbReference type="GO" id="GO:0016020">
    <property type="term" value="C:membrane"/>
    <property type="evidence" value="ECO:0007669"/>
    <property type="project" value="UniProtKB-SubCell"/>
</dbReference>
<dbReference type="InterPro" id="IPR017441">
    <property type="entry name" value="Protein_kinase_ATP_BS"/>
</dbReference>
<evidence type="ECO:0000313" key="19">
    <source>
        <dbReference type="EMBL" id="RVW12230.1"/>
    </source>
</evidence>
<dbReference type="PANTHER" id="PTHR48056">
    <property type="entry name" value="LRR RECEPTOR-LIKE SERINE/THREONINE-PROTEIN KINASE-RELATED"/>
    <property type="match status" value="1"/>
</dbReference>
<keyword evidence="4" id="KW-0808">Transferase</keyword>
<evidence type="ECO:0000256" key="13">
    <source>
        <dbReference type="ARBA" id="ARBA00023170"/>
    </source>
</evidence>
<gene>
    <name evidence="19" type="primary">CEPR2_3</name>
    <name evidence="19" type="ORF">CK203_084236</name>
</gene>
<keyword evidence="12 16" id="KW-0472">Membrane</keyword>
<dbReference type="InterPro" id="IPR032675">
    <property type="entry name" value="LRR_dom_sf"/>
</dbReference>
<feature type="transmembrane region" description="Helical" evidence="16">
    <location>
        <begin position="750"/>
        <end position="774"/>
    </location>
</feature>
<dbReference type="SUPFAM" id="SSF52058">
    <property type="entry name" value="L domain-like"/>
    <property type="match status" value="1"/>
</dbReference>
<organism evidence="19 20">
    <name type="scientific">Vitis vinifera</name>
    <name type="common">Grape</name>
    <dbReference type="NCBI Taxonomy" id="29760"/>
    <lineage>
        <taxon>Eukaryota</taxon>
        <taxon>Viridiplantae</taxon>
        <taxon>Streptophyta</taxon>
        <taxon>Embryophyta</taxon>
        <taxon>Tracheophyta</taxon>
        <taxon>Spermatophyta</taxon>
        <taxon>Magnoliopsida</taxon>
        <taxon>eudicotyledons</taxon>
        <taxon>Gunneridae</taxon>
        <taxon>Pentapetalae</taxon>
        <taxon>rosids</taxon>
        <taxon>Vitales</taxon>
        <taxon>Vitaceae</taxon>
        <taxon>Viteae</taxon>
        <taxon>Vitis</taxon>
    </lineage>
</organism>
<dbReference type="SMART" id="SM00220">
    <property type="entry name" value="S_TKc"/>
    <property type="match status" value="1"/>
</dbReference>
<sequence>MAKHPLSFLHFLLCCCFFSTLLSPSLSSVEVEALLQFKKQLKDPLHRLDSWKDSDSPCKFFGVSCDPITGLVNELSLDNKSLSGEISSSLSALRSLTHLVLPSNSLSGYLPSELNKCSNLQVLNVTCNNLIGTVPDLSELSNLRTLDLSINYFSGPFPSWVTNLTGLVSLSLGENHYDEGEIPESIGNLKNLSYIFFAHSQLRAHWRDPPELANLTLLQEIDISENQLYGKLPEEIGRLKKLVVFESYDNNFSGEIPAAFGDLSNLTGFSIYRNNFSGEFPANFGRFSPLNSFDISENQFSGAFPKYLCENGRLLYLLALGNRFSGEFPDSYAKCKSLQSGRISPDIGTASSLNQLILANNRFSGKLPSELGSLANLGKLYLNGNEFSGKIPSELGALKQLSSLHLEENSLTGSIPAELGKCARLVDLNLAWNSLSGNIPDSFSLLTYLNSLNLSGNKLTGSLPVNLRKLKLSSIDLSRNQLSGMVSSDLLQMGGDQAFLGNKGLCVEQSYKIQLHSGLDVCTGNNDPKRVAKEKLFLFCIIASALVILLVGLLVVSYRNFKHNESYAENELEGGKEKDLKWKLESFHPVNFTAEDVCNLEEDNLIGSGGTGKVYRLDLKRNGGPVAVKQLWKGSGVKVFTAEIEILRKIRHRNIMKLYACLKKGGSSFLVLEYMSNGNLFQALHRQIKEGVPELDWHQRYKIALGAAKGIAYLHHDCSPPIIHRDIKSTNILLDEEYEPKSQTLGLRRLLTILLLNLILAVLQGLMDTLHLALRMVIKQPSQKSKELAYTLKVTEKSDIYSFGVVLLELVTGRRPIEEEYGEGKDIVYWVGTHLSDQENVQKLLDRDIVSDLVQEDMLKVLKVAILCTNKLPTPRPTMRDVVKMIIDADSCTLKSPESNPEKNVKPLL</sequence>
<evidence type="ECO:0000256" key="12">
    <source>
        <dbReference type="ARBA" id="ARBA00023136"/>
    </source>
</evidence>
<dbReference type="FunFam" id="3.80.10.10:FF:000095">
    <property type="entry name" value="LRR receptor-like serine/threonine-protein kinase GSO1"/>
    <property type="match status" value="1"/>
</dbReference>
<feature type="binding site" evidence="15">
    <location>
        <position position="629"/>
    </location>
    <ligand>
        <name>ATP</name>
        <dbReference type="ChEBI" id="CHEBI:30616"/>
    </ligand>
</feature>
<dbReference type="SUPFAM" id="SSF52047">
    <property type="entry name" value="RNI-like"/>
    <property type="match status" value="1"/>
</dbReference>
<dbReference type="Pfam" id="PF08263">
    <property type="entry name" value="LRRNT_2"/>
    <property type="match status" value="1"/>
</dbReference>
<dbReference type="FunFam" id="3.80.10.10:FF:000221">
    <property type="entry name" value="Leucine-rich repeat receptor-like protein kinase PXL1"/>
    <property type="match status" value="1"/>
</dbReference>
<dbReference type="InterPro" id="IPR050647">
    <property type="entry name" value="Plant_LRR-RLKs"/>
</dbReference>
<dbReference type="InterPro" id="IPR000719">
    <property type="entry name" value="Prot_kinase_dom"/>
</dbReference>
<dbReference type="FunFam" id="3.30.200.20:FF:000511">
    <property type="entry name" value="Leucine-rich receptor-like protein kinase family protein"/>
    <property type="match status" value="1"/>
</dbReference>
<dbReference type="FunFam" id="1.10.510.10:FF:000388">
    <property type="entry name" value="Leucine-rich repeat receptor-like tyrosine-protein kinase PXC3"/>
    <property type="match status" value="1"/>
</dbReference>
<keyword evidence="3" id="KW-0433">Leucine-rich repeat</keyword>
<feature type="signal peptide" evidence="17">
    <location>
        <begin position="1"/>
        <end position="27"/>
    </location>
</feature>
<keyword evidence="11 16" id="KW-1133">Transmembrane helix</keyword>
<dbReference type="GO" id="GO:0005524">
    <property type="term" value="F:ATP binding"/>
    <property type="evidence" value="ECO:0007669"/>
    <property type="project" value="UniProtKB-UniRule"/>
</dbReference>
<comment type="caution">
    <text evidence="19">The sequence shown here is derived from an EMBL/GenBank/DDBJ whole genome shotgun (WGS) entry which is preliminary data.</text>
</comment>
<evidence type="ECO:0000256" key="10">
    <source>
        <dbReference type="ARBA" id="ARBA00022840"/>
    </source>
</evidence>
<dbReference type="EMBL" id="QGNW01002718">
    <property type="protein sequence ID" value="RVW12230.1"/>
    <property type="molecule type" value="Genomic_DNA"/>
</dbReference>
<comment type="similarity">
    <text evidence="2">Belongs to the protein kinase superfamily. Ser/Thr protein kinase family.</text>
</comment>
<evidence type="ECO:0000256" key="3">
    <source>
        <dbReference type="ARBA" id="ARBA00022614"/>
    </source>
</evidence>
<dbReference type="AlphaFoldDB" id="A0A438BMX6"/>
<dbReference type="FunFam" id="3.80.10.10:FF:000234">
    <property type="entry name" value="Probable inactive receptor kinase RLK902"/>
    <property type="match status" value="1"/>
</dbReference>
<comment type="subcellular location">
    <subcellularLocation>
        <location evidence="1">Membrane</location>
        <topology evidence="1">Single-pass type I membrane protein</topology>
    </subcellularLocation>
</comment>
<dbReference type="Gene3D" id="1.10.510.10">
    <property type="entry name" value="Transferase(Phosphotransferase) domain 1"/>
    <property type="match status" value="1"/>
</dbReference>
<dbReference type="PANTHER" id="PTHR48056:SF20">
    <property type="entry name" value="PROTEIN KINASE DOMAIN-CONTAINING PROTEIN"/>
    <property type="match status" value="1"/>
</dbReference>
<evidence type="ECO:0000256" key="11">
    <source>
        <dbReference type="ARBA" id="ARBA00022989"/>
    </source>
</evidence>
<evidence type="ECO:0000256" key="17">
    <source>
        <dbReference type="SAM" id="SignalP"/>
    </source>
</evidence>
<dbReference type="Proteomes" id="UP000288805">
    <property type="component" value="Unassembled WGS sequence"/>
</dbReference>
<accession>A0A438BMX6</accession>
<feature type="chain" id="PRO_5019375228" evidence="17">
    <location>
        <begin position="28"/>
        <end position="909"/>
    </location>
</feature>
<dbReference type="SUPFAM" id="SSF56112">
    <property type="entry name" value="Protein kinase-like (PK-like)"/>
    <property type="match status" value="1"/>
</dbReference>
<keyword evidence="14" id="KW-0325">Glycoprotein</keyword>
<evidence type="ECO:0000256" key="16">
    <source>
        <dbReference type="SAM" id="Phobius"/>
    </source>
</evidence>
<dbReference type="Gene3D" id="3.80.10.10">
    <property type="entry name" value="Ribonuclease Inhibitor"/>
    <property type="match status" value="3"/>
</dbReference>
<evidence type="ECO:0000256" key="7">
    <source>
        <dbReference type="ARBA" id="ARBA00022737"/>
    </source>
</evidence>
<keyword evidence="5 16" id="KW-0812">Transmembrane</keyword>
<evidence type="ECO:0000313" key="20">
    <source>
        <dbReference type="Proteomes" id="UP000288805"/>
    </source>
</evidence>
<dbReference type="PROSITE" id="PS00107">
    <property type="entry name" value="PROTEIN_KINASE_ATP"/>
    <property type="match status" value="1"/>
</dbReference>
<keyword evidence="6 17" id="KW-0732">Signal</keyword>
<dbReference type="Gene3D" id="3.30.200.20">
    <property type="entry name" value="Phosphorylase Kinase, domain 1"/>
    <property type="match status" value="1"/>
</dbReference>
<dbReference type="InterPro" id="IPR013210">
    <property type="entry name" value="LRR_N_plant-typ"/>
</dbReference>
<dbReference type="Pfam" id="PF00069">
    <property type="entry name" value="Pkinase"/>
    <property type="match status" value="1"/>
</dbReference>
<evidence type="ECO:0000256" key="5">
    <source>
        <dbReference type="ARBA" id="ARBA00022692"/>
    </source>
</evidence>
<dbReference type="InterPro" id="IPR011009">
    <property type="entry name" value="Kinase-like_dom_sf"/>
</dbReference>
<dbReference type="PROSITE" id="PS00108">
    <property type="entry name" value="PROTEIN_KINASE_ST"/>
    <property type="match status" value="1"/>
</dbReference>
<evidence type="ECO:0000256" key="2">
    <source>
        <dbReference type="ARBA" id="ARBA00008684"/>
    </source>
</evidence>
<keyword evidence="8 15" id="KW-0547">Nucleotide-binding</keyword>
<feature type="transmembrane region" description="Helical" evidence="16">
    <location>
        <begin position="536"/>
        <end position="556"/>
    </location>
</feature>
<evidence type="ECO:0000259" key="18">
    <source>
        <dbReference type="PROSITE" id="PS50011"/>
    </source>
</evidence>
<protein>
    <submittedName>
        <fullName evidence="19">Receptor protein-tyrosine kinase CEPR2</fullName>
    </submittedName>
</protein>
<dbReference type="Pfam" id="PF00560">
    <property type="entry name" value="LRR_1"/>
    <property type="match status" value="7"/>
</dbReference>
<dbReference type="GO" id="GO:0004713">
    <property type="term" value="F:protein tyrosine kinase activity"/>
    <property type="evidence" value="ECO:0007669"/>
    <property type="project" value="UniProtKB-KW"/>
</dbReference>
<dbReference type="InterPro" id="IPR008271">
    <property type="entry name" value="Ser/Thr_kinase_AS"/>
</dbReference>
<evidence type="ECO:0000256" key="6">
    <source>
        <dbReference type="ARBA" id="ARBA00022729"/>
    </source>
</evidence>
<evidence type="ECO:0000256" key="4">
    <source>
        <dbReference type="ARBA" id="ARBA00022679"/>
    </source>
</evidence>
<evidence type="ECO:0000256" key="9">
    <source>
        <dbReference type="ARBA" id="ARBA00022777"/>
    </source>
</evidence>
<reference evidence="19 20" key="1">
    <citation type="journal article" date="2018" name="PLoS Genet.">
        <title>Population sequencing reveals clonal diversity and ancestral inbreeding in the grapevine cultivar Chardonnay.</title>
        <authorList>
            <person name="Roach M.J."/>
            <person name="Johnson D.L."/>
            <person name="Bohlmann J."/>
            <person name="van Vuuren H.J."/>
            <person name="Jones S.J."/>
            <person name="Pretorius I.S."/>
            <person name="Schmidt S.A."/>
            <person name="Borneman A.R."/>
        </authorList>
    </citation>
    <scope>NUCLEOTIDE SEQUENCE [LARGE SCALE GENOMIC DNA]</scope>
    <source>
        <strain evidence="20">cv. Chardonnay</strain>
        <tissue evidence="19">Leaf</tissue>
    </source>
</reference>
<keyword evidence="10 15" id="KW-0067">ATP-binding</keyword>
<keyword evidence="7" id="KW-0677">Repeat</keyword>
<keyword evidence="19" id="KW-0829">Tyrosine-protein kinase</keyword>
<dbReference type="PROSITE" id="PS50011">
    <property type="entry name" value="PROTEIN_KINASE_DOM"/>
    <property type="match status" value="1"/>
</dbReference>
<name>A0A438BMX6_VITVI</name>